<reference evidence="1 2" key="1">
    <citation type="submission" date="2021-10" db="EMBL/GenBank/DDBJ databases">
        <authorList>
            <person name="Koch H."/>
        </authorList>
    </citation>
    <scope>NUCLEOTIDE SEQUENCE [LARGE SCALE GENOMIC DNA]</scope>
    <source>
        <strain evidence="1">6680</strain>
    </source>
</reference>
<protein>
    <recommendedName>
        <fullName evidence="3">DUF883 domain-containing protein</fullName>
    </recommendedName>
</protein>
<dbReference type="RefSeq" id="WP_239796406.1">
    <property type="nucleotide sequence ID" value="NZ_OU912926.1"/>
</dbReference>
<accession>A0ABM8YY53</accession>
<sequence length="123" mass="12326">MGIASRGNTPSTSGMLGSNEGILNKASSSAYAAVNSIAGAANEAARKAKPAIDQVSAMAHQALDKAADAVAPTADWLAEQGESVNATQKKLVAGTCSYVSANPLKALGIAVAAGFLLSRIILR</sequence>
<proteinExistence type="predicted"/>
<name>A0ABM8YY53_9PROT</name>
<organism evidence="1 2">
    <name type="scientific">Candidatus Nitrotoga arctica</name>
    <dbReference type="NCBI Taxonomy" id="453162"/>
    <lineage>
        <taxon>Bacteria</taxon>
        <taxon>Pseudomonadati</taxon>
        <taxon>Pseudomonadota</taxon>
        <taxon>Betaproteobacteria</taxon>
        <taxon>Nitrosomonadales</taxon>
        <taxon>Gallionellaceae</taxon>
        <taxon>Candidatus Nitrotoga</taxon>
    </lineage>
</organism>
<gene>
    <name evidence="1" type="ORF">NTG6680_1232</name>
</gene>
<dbReference type="EMBL" id="OU912926">
    <property type="protein sequence ID" value="CAG9932485.1"/>
    <property type="molecule type" value="Genomic_DNA"/>
</dbReference>
<evidence type="ECO:0000313" key="1">
    <source>
        <dbReference type="EMBL" id="CAG9932485.1"/>
    </source>
</evidence>
<evidence type="ECO:0000313" key="2">
    <source>
        <dbReference type="Proteomes" id="UP000839052"/>
    </source>
</evidence>
<keyword evidence="2" id="KW-1185">Reference proteome</keyword>
<evidence type="ECO:0008006" key="3">
    <source>
        <dbReference type="Google" id="ProtNLM"/>
    </source>
</evidence>
<dbReference type="Proteomes" id="UP000839052">
    <property type="component" value="Chromosome"/>
</dbReference>